<gene>
    <name evidence="1" type="ORF">JHT90_09630</name>
</gene>
<evidence type="ECO:0000313" key="1">
    <source>
        <dbReference type="EMBL" id="QQP84669.1"/>
    </source>
</evidence>
<evidence type="ECO:0000313" key="2">
    <source>
        <dbReference type="Proteomes" id="UP000595278"/>
    </source>
</evidence>
<proteinExistence type="predicted"/>
<dbReference type="AlphaFoldDB" id="A0A974NDV1"/>
<sequence length="432" mass="49603">MAIYTVYTRVESNVSYSDLFYTMQVYRYTEGAMFYALPMTKIRPVQANYMTQKHETVDIPTKKFNSKHIEYIMEVMLYRKIGDEFIEVLDKPATSIVSLLNFATDDFDSRTSRTNICYFETSQPTQKTTDGDINTYQLKISCKKRVFIAPEHPIDDPEDPFLKSKIEAALKERVKPYPTASRRSLTFEEKLAQNLSYPEQGSSNLCSAAAFFYCLLNDRPDLYIQIVRELWEDGRTQLGSKLIRPSPACTRPINFFEYDKTLRKDVPKMPAIDWITLASICDSENIVFPHDSPSNKLSGVILDGRVKGWFEYLGASCVKTYGIDAIFGRHLRQREVCEINSFVGPHVHIITMIGNSILHTPPHDNEMQWIVWEDRLRVDDGSNREVDYDTPYTAKVSLKLFANGKLRTTRKGLTLKDFLEHLAGGVVVTQIP</sequence>
<dbReference type="EMBL" id="CP067393">
    <property type="protein sequence ID" value="QQP84669.1"/>
    <property type="molecule type" value="Genomic_DNA"/>
</dbReference>
<protein>
    <submittedName>
        <fullName evidence="1">Uncharacterized protein</fullName>
    </submittedName>
</protein>
<dbReference type="KEGG" id="eaz:JHT90_09630"/>
<reference evidence="1 2" key="1">
    <citation type="submission" date="2021-01" db="EMBL/GenBank/DDBJ databases">
        <title>Entomomonas sp. F2A isolated from a house cricket (Acheta domesticus).</title>
        <authorList>
            <person name="Spergser J."/>
            <person name="Busse H.-J."/>
        </authorList>
    </citation>
    <scope>NUCLEOTIDE SEQUENCE [LARGE SCALE GENOMIC DNA]</scope>
    <source>
        <strain evidence="1 2">F2A</strain>
    </source>
</reference>
<accession>A0A974NDV1</accession>
<dbReference type="RefSeq" id="WP_201090566.1">
    <property type="nucleotide sequence ID" value="NZ_CP067393.1"/>
</dbReference>
<keyword evidence="2" id="KW-1185">Reference proteome</keyword>
<dbReference type="Proteomes" id="UP000595278">
    <property type="component" value="Chromosome"/>
</dbReference>
<organism evidence="1 2">
    <name type="scientific">Entomomonas asaccharolytica</name>
    <dbReference type="NCBI Taxonomy" id="2785331"/>
    <lineage>
        <taxon>Bacteria</taxon>
        <taxon>Pseudomonadati</taxon>
        <taxon>Pseudomonadota</taxon>
        <taxon>Gammaproteobacteria</taxon>
        <taxon>Pseudomonadales</taxon>
        <taxon>Pseudomonadaceae</taxon>
        <taxon>Entomomonas</taxon>
    </lineage>
</organism>
<name>A0A974NDV1_9GAMM</name>